<gene>
    <name evidence="2" type="ORF">CO072_01400</name>
</gene>
<comment type="caution">
    <text evidence="2">The sequence shown here is derived from an EMBL/GenBank/DDBJ whole genome shotgun (WGS) entry which is preliminary data.</text>
</comment>
<feature type="coiled-coil region" evidence="1">
    <location>
        <begin position="118"/>
        <end position="148"/>
    </location>
</feature>
<organism evidence="2 3">
    <name type="scientific">Huberarchaeum crystalense</name>
    <dbReference type="NCBI Taxonomy" id="2014257"/>
    <lineage>
        <taxon>Archaea</taxon>
        <taxon>Candidatus Huberarchaeota</taxon>
        <taxon>Candidatus Huberarchaeia</taxon>
        <taxon>Candidatus Huberarchaeales</taxon>
        <taxon>Candidatus Huberarchaeaceae</taxon>
        <taxon>Candidatus Huberarchaeum</taxon>
    </lineage>
</organism>
<keyword evidence="1" id="KW-0175">Coiled coil</keyword>
<evidence type="ECO:0000313" key="2">
    <source>
        <dbReference type="EMBL" id="PJC01395.1"/>
    </source>
</evidence>
<sequence>MKIEKYEGLRKEKRKEPTIKEAFKFIITIAKQEYSVVGDKYKAAAILAGLGVVALSGGLLGGVDKDVGDDNMSKITYCTYNINETLETASKTIQYFGTIIEKCDGSTKIDIGKNNYTLGELENTSDTLKSKIRDLEQANKNFIEYLREKGIYKGYNEGKLGDKDIDFFDRYILYCNNTDRILEDITTINKKFGPKNVFPSCIKDNNNTLPTIPNGDTPPNITFTNI</sequence>
<dbReference type="AlphaFoldDB" id="A0A2H9RDM3"/>
<accession>A0A2H9RDM3</accession>
<evidence type="ECO:0000256" key="1">
    <source>
        <dbReference type="SAM" id="Coils"/>
    </source>
</evidence>
<protein>
    <submittedName>
        <fullName evidence="2">Uncharacterized protein</fullName>
    </submittedName>
</protein>
<dbReference type="Proteomes" id="UP000231232">
    <property type="component" value="Unassembled WGS sequence"/>
</dbReference>
<reference evidence="3" key="1">
    <citation type="submission" date="2017-09" db="EMBL/GenBank/DDBJ databases">
        <title>Depth-based differentiation of microbial function through sediment-hosted aquifers and enrichment of novel symbionts in the deep terrestrial subsurface.</title>
        <authorList>
            <person name="Probst A.J."/>
            <person name="Ladd B."/>
            <person name="Jarett J.K."/>
            <person name="Geller-Mcgrath D.E."/>
            <person name="Sieber C.M.K."/>
            <person name="Emerson J.B."/>
            <person name="Anantharaman K."/>
            <person name="Thomas B.C."/>
            <person name="Malmstrom R."/>
            <person name="Stieglmeier M."/>
            <person name="Klingl A."/>
            <person name="Woyke T."/>
            <person name="Ryan C.M."/>
            <person name="Banfield J.F."/>
        </authorList>
    </citation>
    <scope>NUCLEOTIDE SEQUENCE [LARGE SCALE GENOMIC DNA]</scope>
</reference>
<name>A0A2H9RDM3_HUBC1</name>
<dbReference type="EMBL" id="PFSX01000034">
    <property type="protein sequence ID" value="PJC01395.1"/>
    <property type="molecule type" value="Genomic_DNA"/>
</dbReference>
<evidence type="ECO:0000313" key="3">
    <source>
        <dbReference type="Proteomes" id="UP000231232"/>
    </source>
</evidence>
<proteinExistence type="predicted"/>